<keyword evidence="2" id="KW-1185">Reference proteome</keyword>
<organism evidence="1 2">
    <name type="scientific">Hymenobacter busanensis</name>
    <dbReference type="NCBI Taxonomy" id="2607656"/>
    <lineage>
        <taxon>Bacteria</taxon>
        <taxon>Pseudomonadati</taxon>
        <taxon>Bacteroidota</taxon>
        <taxon>Cytophagia</taxon>
        <taxon>Cytophagales</taxon>
        <taxon>Hymenobacteraceae</taxon>
        <taxon>Hymenobacter</taxon>
    </lineage>
</organism>
<dbReference type="EMBL" id="VTWU01000003">
    <property type="protein sequence ID" value="KAA9333408.1"/>
    <property type="molecule type" value="Genomic_DNA"/>
</dbReference>
<dbReference type="Proteomes" id="UP000326380">
    <property type="component" value="Unassembled WGS sequence"/>
</dbReference>
<name>A0AA88K5H8_9BACT</name>
<dbReference type="AlphaFoldDB" id="A0AA88K5H8"/>
<comment type="caution">
    <text evidence="1">The sequence shown here is derived from an EMBL/GenBank/DDBJ whole genome shotgun (WGS) entry which is preliminary data.</text>
</comment>
<sequence>MQRFQTELLFDTTLPGLIETVTAADKEFNSGKLADGFFNFGHLKQKINLIGGNTVRAAEIVGLFYNTAEEDPSVYDHAAMQQKVYQAWRAVDRDFFSAQAWRLLLLTSTAYPPLPVEENEASTPTDAR</sequence>
<protein>
    <submittedName>
        <fullName evidence="1">Uncharacterized protein</fullName>
    </submittedName>
</protein>
<reference evidence="1 2" key="1">
    <citation type="submission" date="2019-09" db="EMBL/GenBank/DDBJ databases">
        <title>Genome sequence of Hymenobacter sp. M3.</title>
        <authorList>
            <person name="Srinivasan S."/>
        </authorList>
    </citation>
    <scope>NUCLEOTIDE SEQUENCE [LARGE SCALE GENOMIC DNA]</scope>
    <source>
        <strain evidence="1 2">M3</strain>
    </source>
</reference>
<evidence type="ECO:0000313" key="2">
    <source>
        <dbReference type="Proteomes" id="UP000326380"/>
    </source>
</evidence>
<gene>
    <name evidence="1" type="ORF">F0P96_10590</name>
</gene>
<proteinExistence type="predicted"/>
<evidence type="ECO:0000313" key="1">
    <source>
        <dbReference type="EMBL" id="KAA9333408.1"/>
    </source>
</evidence>
<accession>A0AA88K5H8</accession>